<evidence type="ECO:0000259" key="6">
    <source>
        <dbReference type="Pfam" id="PF01368"/>
    </source>
</evidence>
<feature type="domain" description="DHHA1" evidence="7">
    <location>
        <begin position="353"/>
        <end position="439"/>
    </location>
</feature>
<feature type="domain" description="Single-stranded-DNA-specific exonuclease RecJ C-terminal" evidence="8">
    <location>
        <begin position="575"/>
        <end position="792"/>
    </location>
</feature>
<keyword evidence="5 10" id="KW-0269">Exonuclease</keyword>
<evidence type="ECO:0000313" key="10">
    <source>
        <dbReference type="EMBL" id="MBJ6362961.1"/>
    </source>
</evidence>
<feature type="domain" description="RecJ OB" evidence="9">
    <location>
        <begin position="462"/>
        <end position="568"/>
    </location>
</feature>
<dbReference type="Gene3D" id="3.10.310.30">
    <property type="match status" value="1"/>
</dbReference>
<organism evidence="10 11">
    <name type="scientific">Paenibacillus roseus</name>
    <dbReference type="NCBI Taxonomy" id="2798579"/>
    <lineage>
        <taxon>Bacteria</taxon>
        <taxon>Bacillati</taxon>
        <taxon>Bacillota</taxon>
        <taxon>Bacilli</taxon>
        <taxon>Bacillales</taxon>
        <taxon>Paenibacillaceae</taxon>
        <taxon>Paenibacillus</taxon>
    </lineage>
</organism>
<dbReference type="InterPro" id="IPR051673">
    <property type="entry name" value="SSDNA_exonuclease_RecJ"/>
</dbReference>
<dbReference type="InterPro" id="IPR018779">
    <property type="entry name" value="RecJ_C"/>
</dbReference>
<dbReference type="Pfam" id="PF17768">
    <property type="entry name" value="RecJ_OB"/>
    <property type="match status" value="1"/>
</dbReference>
<sequence length="799" mass="88113">MIRPKTRWILETDNYELVQSAQHLAAELGLPPLMARLLVQRGVTSLEQAKSFLYGGVEELHDPFLLKGMDAAIKRIRLAQDRGENIRIFGDYDADGISGTSLMIHLFHKLGLNFDYYIPHRQLEGYGLNNQAIEKAAEAGVSLIVTVDTGISAVEQIAYARSLHIDVVVTDHHEPPETLPDAVAIINPKQVDCPYPFKGLAGAGVAFKLGQALLGRPPLEWAEIATIGTIADLMPLTGENRCLVREGLKQMAATSNTGIRALAEVADIELANVNSTQVAFGMAPRINASGRLAHADLAVQLLTTENAEEALAAAVRLDALNKERQQMVEGIIQEAEQQLEERAAAGEMPERPTVTVAAKEGWNVGVIGIVASKLIEKQYRPALVFGINPETGICKGSARSIDGFDLYRALRECDDLLMHYGGHQAAAGMTLHRDQLPELERRLGVLADEWLTADEWQRRTKIDGECLLEEADLSTIAQLELLEPFGVGNPKPRMLLREVVVEEARAMGKEGRHLRLTLQQQGKRLEAVGFGEGAIAGRLGAGAVADVIGELSVNEWNGSRKPQLMLSDLKVEQIQLFDYRNDRYPEETLERLLKDRSRQLSAEDTIIVLLREGQAFAESAAAAEQAVPQQGPRIVFKDYQTFSAPEYCRELILFHCPPSAAELADTIGYCRELGAVTALYSIDRRHRAGFPEREHFGKVYQLLRQMSVEELNDTELPARLSVRIGWATDIVALMLGVFEELEFIAVREGGIKVNPAPRKRELSESSAYQAGQEAIQENRLLFAAAADLSAWINKQIKSV</sequence>
<dbReference type="GO" id="GO:0008409">
    <property type="term" value="F:5'-3' exonuclease activity"/>
    <property type="evidence" value="ECO:0007669"/>
    <property type="project" value="InterPro"/>
</dbReference>
<dbReference type="Pfam" id="PF02272">
    <property type="entry name" value="DHHA1"/>
    <property type="match status" value="1"/>
</dbReference>
<evidence type="ECO:0000256" key="4">
    <source>
        <dbReference type="ARBA" id="ARBA00022801"/>
    </source>
</evidence>
<dbReference type="InterPro" id="IPR004610">
    <property type="entry name" value="RecJ"/>
</dbReference>
<dbReference type="GO" id="GO:0003676">
    <property type="term" value="F:nucleic acid binding"/>
    <property type="evidence" value="ECO:0007669"/>
    <property type="project" value="InterPro"/>
</dbReference>
<dbReference type="InterPro" id="IPR003156">
    <property type="entry name" value="DHHA1_dom"/>
</dbReference>
<dbReference type="AlphaFoldDB" id="A0A934J970"/>
<dbReference type="GO" id="GO:0006310">
    <property type="term" value="P:DNA recombination"/>
    <property type="evidence" value="ECO:0007669"/>
    <property type="project" value="InterPro"/>
</dbReference>
<feature type="domain" description="DDH" evidence="6">
    <location>
        <begin position="85"/>
        <end position="229"/>
    </location>
</feature>
<evidence type="ECO:0000256" key="1">
    <source>
        <dbReference type="ARBA" id="ARBA00005915"/>
    </source>
</evidence>
<evidence type="ECO:0000256" key="2">
    <source>
        <dbReference type="ARBA" id="ARBA00019841"/>
    </source>
</evidence>
<proteinExistence type="inferred from homology"/>
<dbReference type="RefSeq" id="WP_199020557.1">
    <property type="nucleotide sequence ID" value="NZ_JAELUP010000103.1"/>
</dbReference>
<name>A0A934J970_9BACL</name>
<dbReference type="EMBL" id="JAELUP010000103">
    <property type="protein sequence ID" value="MBJ6362961.1"/>
    <property type="molecule type" value="Genomic_DNA"/>
</dbReference>
<comment type="caution">
    <text evidence="10">The sequence shown here is derived from an EMBL/GenBank/DDBJ whole genome shotgun (WGS) entry which is preliminary data.</text>
</comment>
<evidence type="ECO:0000313" key="11">
    <source>
        <dbReference type="Proteomes" id="UP000640274"/>
    </source>
</evidence>
<protein>
    <recommendedName>
        <fullName evidence="2">Single-stranded-DNA-specific exonuclease RecJ</fullName>
    </recommendedName>
</protein>
<evidence type="ECO:0000259" key="9">
    <source>
        <dbReference type="Pfam" id="PF17768"/>
    </source>
</evidence>
<evidence type="ECO:0000259" key="8">
    <source>
        <dbReference type="Pfam" id="PF10141"/>
    </source>
</evidence>
<dbReference type="Gene3D" id="3.90.1640.30">
    <property type="match status" value="1"/>
</dbReference>
<gene>
    <name evidence="10" type="primary">recJ</name>
    <name evidence="10" type="ORF">JFN88_17305</name>
</gene>
<keyword evidence="11" id="KW-1185">Reference proteome</keyword>
<dbReference type="Pfam" id="PF01368">
    <property type="entry name" value="DHH"/>
    <property type="match status" value="1"/>
</dbReference>
<evidence type="ECO:0000256" key="5">
    <source>
        <dbReference type="ARBA" id="ARBA00022839"/>
    </source>
</evidence>
<keyword evidence="4" id="KW-0378">Hydrolase</keyword>
<comment type="similarity">
    <text evidence="1">Belongs to the RecJ family.</text>
</comment>
<dbReference type="PANTHER" id="PTHR30255:SF2">
    <property type="entry name" value="SINGLE-STRANDED-DNA-SPECIFIC EXONUCLEASE RECJ"/>
    <property type="match status" value="1"/>
</dbReference>
<dbReference type="Pfam" id="PF10141">
    <property type="entry name" value="ssDNA-exonuc_C"/>
    <property type="match status" value="1"/>
</dbReference>
<dbReference type="PANTHER" id="PTHR30255">
    <property type="entry name" value="SINGLE-STRANDED-DNA-SPECIFIC EXONUCLEASE RECJ"/>
    <property type="match status" value="1"/>
</dbReference>
<dbReference type="SUPFAM" id="SSF64182">
    <property type="entry name" value="DHH phosphoesterases"/>
    <property type="match status" value="1"/>
</dbReference>
<reference evidence="10" key="1">
    <citation type="submission" date="2020-12" db="EMBL/GenBank/DDBJ databases">
        <authorList>
            <person name="Huq M.A."/>
        </authorList>
    </citation>
    <scope>NUCLEOTIDE SEQUENCE</scope>
    <source>
        <strain evidence="10">MAHUQ-46</strain>
    </source>
</reference>
<evidence type="ECO:0000256" key="3">
    <source>
        <dbReference type="ARBA" id="ARBA00022722"/>
    </source>
</evidence>
<keyword evidence="3" id="KW-0540">Nuclease</keyword>
<evidence type="ECO:0000259" key="7">
    <source>
        <dbReference type="Pfam" id="PF02272"/>
    </source>
</evidence>
<dbReference type="InterPro" id="IPR038763">
    <property type="entry name" value="DHH_sf"/>
</dbReference>
<dbReference type="InterPro" id="IPR001667">
    <property type="entry name" value="DDH_dom"/>
</dbReference>
<dbReference type="Proteomes" id="UP000640274">
    <property type="component" value="Unassembled WGS sequence"/>
</dbReference>
<accession>A0A934J970</accession>
<dbReference type="GO" id="GO:0006281">
    <property type="term" value="P:DNA repair"/>
    <property type="evidence" value="ECO:0007669"/>
    <property type="project" value="InterPro"/>
</dbReference>
<dbReference type="NCBIfam" id="TIGR00644">
    <property type="entry name" value="recJ"/>
    <property type="match status" value="1"/>
</dbReference>
<dbReference type="InterPro" id="IPR041122">
    <property type="entry name" value="RecJ_OB"/>
</dbReference>